<name>A0A0K2VF26_LEPSM</name>
<dbReference type="EMBL" id="HACA01031693">
    <property type="protein sequence ID" value="CDW49054.1"/>
    <property type="molecule type" value="Transcribed_RNA"/>
</dbReference>
<reference evidence="1" key="1">
    <citation type="submission" date="2014-05" db="EMBL/GenBank/DDBJ databases">
        <authorList>
            <person name="Chronopoulou M."/>
        </authorList>
    </citation>
    <scope>NUCLEOTIDE SEQUENCE</scope>
    <source>
        <tissue evidence="1">Whole organism</tissue>
    </source>
</reference>
<dbReference type="AlphaFoldDB" id="A0A0K2VF26"/>
<proteinExistence type="predicted"/>
<organism evidence="1">
    <name type="scientific">Lepeophtheirus salmonis</name>
    <name type="common">Salmon louse</name>
    <name type="synonym">Caligus salmonis</name>
    <dbReference type="NCBI Taxonomy" id="72036"/>
    <lineage>
        <taxon>Eukaryota</taxon>
        <taxon>Metazoa</taxon>
        <taxon>Ecdysozoa</taxon>
        <taxon>Arthropoda</taxon>
        <taxon>Crustacea</taxon>
        <taxon>Multicrustacea</taxon>
        <taxon>Hexanauplia</taxon>
        <taxon>Copepoda</taxon>
        <taxon>Siphonostomatoida</taxon>
        <taxon>Caligidae</taxon>
        <taxon>Lepeophtheirus</taxon>
    </lineage>
</organism>
<evidence type="ECO:0000313" key="1">
    <source>
        <dbReference type="EMBL" id="CDW49054.1"/>
    </source>
</evidence>
<sequence length="48" mass="5473">MKRGFSCESSILRGISSMGLNYINQIVESRIYIDVTDSEKTWDSNSLK</sequence>
<protein>
    <submittedName>
        <fullName evidence="1">Uncharacterized protein</fullName>
    </submittedName>
</protein>
<accession>A0A0K2VF26</accession>